<name>A0A9E2KK85_9FIRM</name>
<dbReference type="GO" id="GO:0008870">
    <property type="term" value="F:galactoside O-acetyltransferase activity"/>
    <property type="evidence" value="ECO:0007669"/>
    <property type="project" value="TreeGrafter"/>
</dbReference>
<evidence type="ECO:0000256" key="3">
    <source>
        <dbReference type="ARBA" id="ARBA00022737"/>
    </source>
</evidence>
<dbReference type="InterPro" id="IPR039369">
    <property type="entry name" value="LacA-like"/>
</dbReference>
<evidence type="ECO:0000256" key="2">
    <source>
        <dbReference type="ARBA" id="ARBA00022679"/>
    </source>
</evidence>
<dbReference type="PANTHER" id="PTHR43017:SF1">
    <property type="entry name" value="ACETYLTRANSFERASE YJL218W-RELATED"/>
    <property type="match status" value="1"/>
</dbReference>
<evidence type="ECO:0000313" key="8">
    <source>
        <dbReference type="Proteomes" id="UP000824178"/>
    </source>
</evidence>
<dbReference type="PANTHER" id="PTHR43017">
    <property type="entry name" value="GALACTOSIDE O-ACETYLTRANSFERASE"/>
    <property type="match status" value="1"/>
</dbReference>
<comment type="caution">
    <text evidence="7">The sequence shown here is derived from an EMBL/GenBank/DDBJ whole genome shotgun (WGS) entry which is preliminary data.</text>
</comment>
<reference evidence="7" key="1">
    <citation type="journal article" date="2021" name="PeerJ">
        <title>Extensive microbial diversity within the chicken gut microbiome revealed by metagenomics and culture.</title>
        <authorList>
            <person name="Gilroy R."/>
            <person name="Ravi A."/>
            <person name="Getino M."/>
            <person name="Pursley I."/>
            <person name="Horton D.L."/>
            <person name="Alikhan N.F."/>
            <person name="Baker D."/>
            <person name="Gharbi K."/>
            <person name="Hall N."/>
            <person name="Watson M."/>
            <person name="Adriaenssens E.M."/>
            <person name="Foster-Nyarko E."/>
            <person name="Jarju S."/>
            <person name="Secka A."/>
            <person name="Antonio M."/>
            <person name="Oren A."/>
            <person name="Chaudhuri R.R."/>
            <person name="La Ragione R."/>
            <person name="Hildebrand F."/>
            <person name="Pallen M.J."/>
        </authorList>
    </citation>
    <scope>NUCLEOTIDE SEQUENCE</scope>
    <source>
        <strain evidence="7">742</strain>
    </source>
</reference>
<dbReference type="PROSITE" id="PS00101">
    <property type="entry name" value="HEXAPEP_TRANSFERASES"/>
    <property type="match status" value="1"/>
</dbReference>
<evidence type="ECO:0000256" key="4">
    <source>
        <dbReference type="ARBA" id="ARBA00023315"/>
    </source>
</evidence>
<gene>
    <name evidence="7" type="ORF">H9864_03535</name>
</gene>
<dbReference type="Gene3D" id="2.160.10.10">
    <property type="entry name" value="Hexapeptide repeat proteins"/>
    <property type="match status" value="1"/>
</dbReference>
<keyword evidence="2 5" id="KW-0808">Transferase</keyword>
<evidence type="ECO:0000256" key="1">
    <source>
        <dbReference type="ARBA" id="ARBA00007274"/>
    </source>
</evidence>
<dbReference type="Pfam" id="PF12464">
    <property type="entry name" value="Mac"/>
    <property type="match status" value="1"/>
</dbReference>
<sequence length="205" mass="23168">MNLEETLHSQQIYDPGAGEILAEQDQCLERLYDYNATRPTEREKRGRMLKEMLAECGENCWIEPPFHSNWGGRFVHFGNNVYANFGLTCVDDTHIYVGDCTMFGPNCILATANHPILPELREKAFQYNLPIQIGRNCWLGAGVIVVPGVTIGDNSVIGAGSVVTRDIPANVVAVGNPCRVLRPISDHDREYFYRERKIQWDKLGR</sequence>
<evidence type="ECO:0000313" key="7">
    <source>
        <dbReference type="EMBL" id="MBU3819432.1"/>
    </source>
</evidence>
<accession>A0A9E2KK85</accession>
<feature type="domain" description="Maltose/galactoside acetyltransferase" evidence="6">
    <location>
        <begin position="4"/>
        <end position="58"/>
    </location>
</feature>
<dbReference type="AlphaFoldDB" id="A0A9E2KK85"/>
<organism evidence="7 8">
    <name type="scientific">Candidatus Faecalibacterium intestinavium</name>
    <dbReference type="NCBI Taxonomy" id="2838580"/>
    <lineage>
        <taxon>Bacteria</taxon>
        <taxon>Bacillati</taxon>
        <taxon>Bacillota</taxon>
        <taxon>Clostridia</taxon>
        <taxon>Eubacteriales</taxon>
        <taxon>Oscillospiraceae</taxon>
        <taxon>Faecalibacterium</taxon>
    </lineage>
</organism>
<dbReference type="InterPro" id="IPR001451">
    <property type="entry name" value="Hexapep"/>
</dbReference>
<comment type="similarity">
    <text evidence="1 5">Belongs to the transferase hexapeptide repeat family.</text>
</comment>
<dbReference type="InterPro" id="IPR018357">
    <property type="entry name" value="Hexapep_transf_CS"/>
</dbReference>
<dbReference type="InterPro" id="IPR011004">
    <property type="entry name" value="Trimer_LpxA-like_sf"/>
</dbReference>
<keyword evidence="4 5" id="KW-0012">Acyltransferase</keyword>
<dbReference type="EMBL" id="JAHLFH010000066">
    <property type="protein sequence ID" value="MBU3819432.1"/>
    <property type="molecule type" value="Genomic_DNA"/>
</dbReference>
<dbReference type="Pfam" id="PF00132">
    <property type="entry name" value="Hexapep"/>
    <property type="match status" value="1"/>
</dbReference>
<evidence type="ECO:0000256" key="5">
    <source>
        <dbReference type="RuleBase" id="RU367021"/>
    </source>
</evidence>
<proteinExistence type="inferred from homology"/>
<dbReference type="InterPro" id="IPR024688">
    <property type="entry name" value="Mac_dom"/>
</dbReference>
<dbReference type="SUPFAM" id="SSF51161">
    <property type="entry name" value="Trimeric LpxA-like enzymes"/>
    <property type="match status" value="1"/>
</dbReference>
<dbReference type="FunFam" id="2.160.10.10:FF:000025">
    <property type="entry name" value="Hexapeptide-repeat containing-acetyltransferase"/>
    <property type="match status" value="1"/>
</dbReference>
<dbReference type="CDD" id="cd03357">
    <property type="entry name" value="LbH_MAT_GAT"/>
    <property type="match status" value="1"/>
</dbReference>
<dbReference type="Proteomes" id="UP000824178">
    <property type="component" value="Unassembled WGS sequence"/>
</dbReference>
<keyword evidence="3" id="KW-0677">Repeat</keyword>
<evidence type="ECO:0000259" key="6">
    <source>
        <dbReference type="SMART" id="SM01266"/>
    </source>
</evidence>
<protein>
    <recommendedName>
        <fullName evidence="5">Acetyltransferase</fullName>
        <ecNumber evidence="5">2.3.1.-</ecNumber>
    </recommendedName>
</protein>
<dbReference type="SMART" id="SM01266">
    <property type="entry name" value="Mac"/>
    <property type="match status" value="1"/>
</dbReference>
<dbReference type="EC" id="2.3.1.-" evidence="5"/>
<reference evidence="7" key="2">
    <citation type="submission" date="2021-04" db="EMBL/GenBank/DDBJ databases">
        <authorList>
            <person name="Gilroy R."/>
        </authorList>
    </citation>
    <scope>NUCLEOTIDE SEQUENCE</scope>
    <source>
        <strain evidence="7">742</strain>
    </source>
</reference>